<sequence>MLQLKVEDKVFLKQLNDKIDAMKELASPTVMQEIAKAAFVITGEKFMNAVDREAVKNPKAFHHVYEWGRLGSPDGRLFILERRGILGGNLDIETSFLQSKVPVQSNIRGTGRGQRNANSNNIFRYKAAVMESGQPVSFTTSQVTPIGGDGFVAAGTRINILNPGGVQTKNSFGKFMVSWYVENLNSIMETSGLYERIEREVALALNKKTVSKSEIKSIVASIANSVTGGRDTIK</sequence>
<reference evidence="2" key="1">
    <citation type="submission" date="2020-05" db="EMBL/GenBank/DDBJ databases">
        <authorList>
            <person name="Chiriac C."/>
            <person name="Salcher M."/>
            <person name="Ghai R."/>
            <person name="Kavagutti S V."/>
        </authorList>
    </citation>
    <scope>NUCLEOTIDE SEQUENCE</scope>
</reference>
<evidence type="ECO:0000313" key="1">
    <source>
        <dbReference type="EMBL" id="CAB4185713.1"/>
    </source>
</evidence>
<protein>
    <submittedName>
        <fullName evidence="2">Uncharacterized protein</fullName>
    </submittedName>
</protein>
<accession>A0A6J5RNS6</accession>
<organism evidence="2">
    <name type="scientific">uncultured Caudovirales phage</name>
    <dbReference type="NCBI Taxonomy" id="2100421"/>
    <lineage>
        <taxon>Viruses</taxon>
        <taxon>Duplodnaviria</taxon>
        <taxon>Heunggongvirae</taxon>
        <taxon>Uroviricota</taxon>
        <taxon>Caudoviricetes</taxon>
        <taxon>Peduoviridae</taxon>
        <taxon>Maltschvirus</taxon>
        <taxon>Maltschvirus maltsch</taxon>
    </lineage>
</organism>
<dbReference type="EMBL" id="LR797076">
    <property type="protein sequence ID" value="CAB4185713.1"/>
    <property type="molecule type" value="Genomic_DNA"/>
</dbReference>
<evidence type="ECO:0000313" key="2">
    <source>
        <dbReference type="EMBL" id="CAB4193464.1"/>
    </source>
</evidence>
<gene>
    <name evidence="1" type="ORF">UFOVP1119_105</name>
    <name evidence="2" type="ORF">UFOVP1238_79</name>
</gene>
<name>A0A6J5RNS6_9CAUD</name>
<proteinExistence type="predicted"/>
<dbReference type="EMBL" id="LR797198">
    <property type="protein sequence ID" value="CAB4193464.1"/>
    <property type="molecule type" value="Genomic_DNA"/>
</dbReference>